<dbReference type="PANTHER" id="PTHR43523">
    <property type="entry name" value="GLUCOSE-1-PHOSPHATE ADENYLYLTRANSFERASE-RELATED"/>
    <property type="match status" value="1"/>
</dbReference>
<dbReference type="Pfam" id="PF00483">
    <property type="entry name" value="NTP_transferase"/>
    <property type="match status" value="1"/>
</dbReference>
<dbReference type="AlphaFoldDB" id="A0A366IIC1"/>
<evidence type="ECO:0000259" key="11">
    <source>
        <dbReference type="Pfam" id="PF24894"/>
    </source>
</evidence>
<evidence type="ECO:0000256" key="1">
    <source>
        <dbReference type="ARBA" id="ARBA00010443"/>
    </source>
</evidence>
<evidence type="ECO:0000313" key="12">
    <source>
        <dbReference type="EMBL" id="RBP70215.1"/>
    </source>
</evidence>
<dbReference type="SUPFAM" id="SSF53448">
    <property type="entry name" value="Nucleotide-diphospho-sugar transferases"/>
    <property type="match status" value="1"/>
</dbReference>
<keyword evidence="6 9" id="KW-0067">ATP-binding</keyword>
<organism evidence="12 13">
    <name type="scientific">Alkalibaculum bacchi</name>
    <dbReference type="NCBI Taxonomy" id="645887"/>
    <lineage>
        <taxon>Bacteria</taxon>
        <taxon>Bacillati</taxon>
        <taxon>Bacillota</taxon>
        <taxon>Clostridia</taxon>
        <taxon>Eubacteriales</taxon>
        <taxon>Eubacteriaceae</taxon>
        <taxon>Alkalibaculum</taxon>
    </lineage>
</organism>
<dbReference type="InterPro" id="IPR005835">
    <property type="entry name" value="NTP_transferase_dom"/>
</dbReference>
<comment type="similarity">
    <text evidence="1 9">Belongs to the bacterial/plant glucose-1-phosphate adenylyltransferase family.</text>
</comment>
<evidence type="ECO:0000256" key="2">
    <source>
        <dbReference type="ARBA" id="ARBA00022600"/>
    </source>
</evidence>
<protein>
    <recommendedName>
        <fullName evidence="9">Glucose-1-phosphate adenylyltransferase</fullName>
        <ecNumber evidence="9">2.7.7.27</ecNumber>
    </recommendedName>
    <alternativeName>
        <fullName evidence="9">ADP-glucose pyrophosphorylase</fullName>
        <shortName evidence="9">ADPGlc PPase</shortName>
    </alternativeName>
    <alternativeName>
        <fullName evidence="9">ADP-glucose synthase</fullName>
    </alternativeName>
</protein>
<dbReference type="InterPro" id="IPR011831">
    <property type="entry name" value="ADP-Glc_PPase"/>
</dbReference>
<keyword evidence="13" id="KW-1185">Reference proteome</keyword>
<gene>
    <name evidence="9" type="primary">glgC</name>
    <name evidence="12" type="ORF">DES36_101274</name>
</gene>
<dbReference type="GO" id="GO:0008878">
    <property type="term" value="F:glucose-1-phosphate adenylyltransferase activity"/>
    <property type="evidence" value="ECO:0007669"/>
    <property type="project" value="UniProtKB-UniRule"/>
</dbReference>
<feature type="binding site" evidence="9">
    <location>
        <position position="165"/>
    </location>
    <ligand>
        <name>alpha-D-glucose 1-phosphate</name>
        <dbReference type="ChEBI" id="CHEBI:58601"/>
    </ligand>
</feature>
<feature type="domain" description="Glucose-1-phosphate adenylyltransferase/Bifunctional protein GlmU-like C-terminal hexapeptide" evidence="11">
    <location>
        <begin position="290"/>
        <end position="364"/>
    </location>
</feature>
<feature type="binding site" evidence="9">
    <location>
        <begin position="180"/>
        <end position="181"/>
    </location>
    <ligand>
        <name>alpha-D-glucose 1-phosphate</name>
        <dbReference type="ChEBI" id="CHEBI:58601"/>
    </ligand>
</feature>
<name>A0A366IIC1_9FIRM</name>
<dbReference type="CDD" id="cd04651">
    <property type="entry name" value="LbH_G1P_AT_C"/>
    <property type="match status" value="1"/>
</dbReference>
<dbReference type="NCBIfam" id="TIGR02091">
    <property type="entry name" value="glgC"/>
    <property type="match status" value="1"/>
</dbReference>
<dbReference type="PROSITE" id="PS00808">
    <property type="entry name" value="ADP_GLC_PYROPHOSPH_1"/>
    <property type="match status" value="1"/>
</dbReference>
<evidence type="ECO:0000256" key="3">
    <source>
        <dbReference type="ARBA" id="ARBA00022679"/>
    </source>
</evidence>
<keyword evidence="2 9" id="KW-0321">Glycogen metabolism</keyword>
<dbReference type="Pfam" id="PF24894">
    <property type="entry name" value="Hexapep_GlmU"/>
    <property type="match status" value="1"/>
</dbReference>
<dbReference type="NCBIfam" id="NF003670">
    <property type="entry name" value="PRK05293.1"/>
    <property type="match status" value="1"/>
</dbReference>
<dbReference type="InterPro" id="IPR023049">
    <property type="entry name" value="GlgC_bac"/>
</dbReference>
<dbReference type="Gene3D" id="3.90.550.10">
    <property type="entry name" value="Spore Coat Polysaccharide Biosynthesis Protein SpsA, Chain A"/>
    <property type="match status" value="1"/>
</dbReference>
<keyword evidence="7 9" id="KW-0320">Glycogen biosynthesis</keyword>
<evidence type="ECO:0000256" key="5">
    <source>
        <dbReference type="ARBA" id="ARBA00022741"/>
    </source>
</evidence>
<dbReference type="OrthoDB" id="9801810at2"/>
<evidence type="ECO:0000256" key="7">
    <source>
        <dbReference type="ARBA" id="ARBA00023056"/>
    </source>
</evidence>
<feature type="site" description="Could play a key role in the communication between the regulatory and the substrate sites" evidence="9">
    <location>
        <position position="60"/>
    </location>
</feature>
<dbReference type="PROSITE" id="PS00810">
    <property type="entry name" value="ADP_GLC_PYROPHOSPH_3"/>
    <property type="match status" value="1"/>
</dbReference>
<evidence type="ECO:0000256" key="9">
    <source>
        <dbReference type="HAMAP-Rule" id="MF_00624"/>
    </source>
</evidence>
<dbReference type="InterPro" id="IPR056818">
    <property type="entry name" value="GlmU/GlgC-like_hexapep"/>
</dbReference>
<evidence type="ECO:0000256" key="6">
    <source>
        <dbReference type="ARBA" id="ARBA00022840"/>
    </source>
</evidence>
<feature type="binding site" evidence="9">
    <location>
        <position position="100"/>
    </location>
    <ligand>
        <name>alpha-D-glucose 1-phosphate</name>
        <dbReference type="ChEBI" id="CHEBI:58601"/>
    </ligand>
</feature>
<keyword evidence="8 9" id="KW-0119">Carbohydrate metabolism</keyword>
<dbReference type="EMBL" id="QNRX01000001">
    <property type="protein sequence ID" value="RBP70215.1"/>
    <property type="molecule type" value="Genomic_DNA"/>
</dbReference>
<dbReference type="PANTHER" id="PTHR43523:SF2">
    <property type="entry name" value="GLUCOSE-1-PHOSPHATE ADENYLYLTRANSFERASE"/>
    <property type="match status" value="1"/>
</dbReference>
<dbReference type="Gene3D" id="2.160.10.10">
    <property type="entry name" value="Hexapeptide repeat proteins"/>
    <property type="match status" value="1"/>
</dbReference>
<evidence type="ECO:0000256" key="4">
    <source>
        <dbReference type="ARBA" id="ARBA00022695"/>
    </source>
</evidence>
<dbReference type="CDD" id="cd02508">
    <property type="entry name" value="ADP_Glucose_PP"/>
    <property type="match status" value="1"/>
</dbReference>
<dbReference type="InterPro" id="IPR005836">
    <property type="entry name" value="ADP_Glu_pyroP_CS"/>
</dbReference>
<keyword evidence="3 9" id="KW-0808">Transferase</keyword>
<reference evidence="12 13" key="1">
    <citation type="submission" date="2018-06" db="EMBL/GenBank/DDBJ databases">
        <title>Genomic Encyclopedia of Type Strains, Phase IV (KMG-IV): sequencing the most valuable type-strain genomes for metagenomic binning, comparative biology and taxonomic classification.</title>
        <authorList>
            <person name="Goeker M."/>
        </authorList>
    </citation>
    <scope>NUCLEOTIDE SEQUENCE [LARGE SCALE GENOMIC DNA]</scope>
    <source>
        <strain evidence="12 13">DSM 22112</strain>
    </source>
</reference>
<dbReference type="EC" id="2.7.7.27" evidence="9"/>
<dbReference type="InterPro" id="IPR011832">
    <property type="entry name" value="GlgDAde_trans"/>
</dbReference>
<comment type="pathway">
    <text evidence="9">Glycan biosynthesis; glycogen biosynthesis.</text>
</comment>
<dbReference type="InterPro" id="IPR011004">
    <property type="entry name" value="Trimer_LpxA-like_sf"/>
</dbReference>
<dbReference type="InterPro" id="IPR029044">
    <property type="entry name" value="Nucleotide-diphossugar_trans"/>
</dbReference>
<evidence type="ECO:0000259" key="10">
    <source>
        <dbReference type="Pfam" id="PF00483"/>
    </source>
</evidence>
<proteinExistence type="inferred from homology"/>
<dbReference type="RefSeq" id="WP_113919423.1">
    <property type="nucleotide sequence ID" value="NZ_QNRX01000001.1"/>
</dbReference>
<dbReference type="PROSITE" id="PS00809">
    <property type="entry name" value="ADP_GLC_PYROPHOSPH_2"/>
    <property type="match status" value="1"/>
</dbReference>
<evidence type="ECO:0000256" key="8">
    <source>
        <dbReference type="ARBA" id="ARBA00023277"/>
    </source>
</evidence>
<feature type="site" description="Could play a key role in the communication between the regulatory and the substrate sites" evidence="9">
    <location>
        <position position="99"/>
    </location>
</feature>
<comment type="function">
    <text evidence="9">Involved in the biosynthesis of ADP-glucose, a building block required for the elongation reactions to produce glycogen. Catalyzes the reaction between ATP and alpha-D-glucose 1-phosphate (G1P) to produce pyrophosphate and ADP-Glc.</text>
</comment>
<dbReference type="SUPFAM" id="SSF51161">
    <property type="entry name" value="Trimeric LpxA-like enzymes"/>
    <property type="match status" value="1"/>
</dbReference>
<dbReference type="GO" id="GO:0005978">
    <property type="term" value="P:glycogen biosynthetic process"/>
    <property type="evidence" value="ECO:0007669"/>
    <property type="project" value="UniProtKB-UniRule"/>
</dbReference>
<comment type="subunit">
    <text evidence="9">Homotetramer.</text>
</comment>
<feature type="domain" description="Nucleotidyl transferase" evidence="10">
    <location>
        <begin position="8"/>
        <end position="261"/>
    </location>
</feature>
<dbReference type="NCBIfam" id="TIGR02092">
    <property type="entry name" value="glgD"/>
    <property type="match status" value="1"/>
</dbReference>
<accession>A0A366IIC1</accession>
<dbReference type="UniPathway" id="UPA00164"/>
<comment type="catalytic activity">
    <reaction evidence="9">
        <text>alpha-D-glucose 1-phosphate + ATP + H(+) = ADP-alpha-D-glucose + diphosphate</text>
        <dbReference type="Rhea" id="RHEA:12120"/>
        <dbReference type="ChEBI" id="CHEBI:15378"/>
        <dbReference type="ChEBI" id="CHEBI:30616"/>
        <dbReference type="ChEBI" id="CHEBI:33019"/>
        <dbReference type="ChEBI" id="CHEBI:57498"/>
        <dbReference type="ChEBI" id="CHEBI:58601"/>
        <dbReference type="EC" id="2.7.7.27"/>
    </reaction>
</comment>
<dbReference type="HAMAP" id="MF_00624">
    <property type="entry name" value="GlgC"/>
    <property type="match status" value="1"/>
</dbReference>
<sequence length="376" mass="42782">MKNYKVVAMLLAGGQGSRLRDLTKEIAKPAVSFGGKYRIIDFVLSNVANSGISDIGILTQYKPHILNEHIGNGTSWDLDRSCGGLRILSPFRNEVEGRWYKGTANAIYENIHFINRIDPEYILILSGDHIYKMDYSKMIDEHIKNDADGTISVIQVPWEEASRFGIMSVDDNNRIIEFEEKPPVPKNNLASMGIYVFNWKVLKNYLIKIEEDPTSNDDFGKDIIPQMIEDEKRMFTYVFKGYWKDVGTVRSYWQANMDLLQENNELDIYDVNWRIRTRNKHVPPHYIASTSEVKNSMINEGCIIEGTLNKCILAHDIHIEESAQVENSVILSNVTVKSGAKVRNCIIMEDVVVESGAVIGSDDEISLVSREHILCE</sequence>
<evidence type="ECO:0000313" key="13">
    <source>
        <dbReference type="Proteomes" id="UP000253490"/>
    </source>
</evidence>
<feature type="binding site" evidence="9">
    <location>
        <position position="191"/>
    </location>
    <ligand>
        <name>alpha-D-glucose 1-phosphate</name>
        <dbReference type="ChEBI" id="CHEBI:58601"/>
    </ligand>
</feature>
<dbReference type="GO" id="GO:0005524">
    <property type="term" value="F:ATP binding"/>
    <property type="evidence" value="ECO:0007669"/>
    <property type="project" value="UniProtKB-KW"/>
</dbReference>
<comment type="caution">
    <text evidence="12">The sequence shown here is derived from an EMBL/GenBank/DDBJ whole genome shotgun (WGS) entry which is preliminary data.</text>
</comment>
<keyword evidence="4 9" id="KW-0548">Nucleotidyltransferase</keyword>
<keyword evidence="5 9" id="KW-0547">Nucleotide-binding</keyword>
<dbReference type="Proteomes" id="UP000253490">
    <property type="component" value="Unassembled WGS sequence"/>
</dbReference>